<feature type="transmembrane region" description="Helical" evidence="1">
    <location>
        <begin position="95"/>
        <end position="118"/>
    </location>
</feature>
<reference evidence="2 3" key="1">
    <citation type="submission" date="2018-03" db="EMBL/GenBank/DDBJ databases">
        <title>Whole genome sequencing of Histamine producing bacteria.</title>
        <authorList>
            <person name="Butler K."/>
        </authorList>
    </citation>
    <scope>NUCLEOTIDE SEQUENCE [LARGE SCALE GENOMIC DNA]</scope>
    <source>
        <strain evidence="2 3">ATCC 19614</strain>
    </source>
</reference>
<name>A0A2T3L7C9_9GAMM</name>
<keyword evidence="3" id="KW-1185">Reference proteome</keyword>
<comment type="caution">
    <text evidence="2">The sequence shown here is derived from an EMBL/GenBank/DDBJ whole genome shotgun (WGS) entry which is preliminary data.</text>
</comment>
<dbReference type="EMBL" id="PYOC01000005">
    <property type="protein sequence ID" value="PSV46279.1"/>
    <property type="molecule type" value="Genomic_DNA"/>
</dbReference>
<dbReference type="Proteomes" id="UP000241803">
    <property type="component" value="Unassembled WGS sequence"/>
</dbReference>
<organism evidence="2 3">
    <name type="scientific">Photobacterium indicum</name>
    <dbReference type="NCBI Taxonomy" id="81447"/>
    <lineage>
        <taxon>Bacteria</taxon>
        <taxon>Pseudomonadati</taxon>
        <taxon>Pseudomonadota</taxon>
        <taxon>Gammaproteobacteria</taxon>
        <taxon>Vibrionales</taxon>
        <taxon>Vibrionaceae</taxon>
        <taxon>Photobacterium</taxon>
    </lineage>
</organism>
<protein>
    <recommendedName>
        <fullName evidence="4">Copper resistance protein</fullName>
    </recommendedName>
</protein>
<sequence length="138" mass="15512">MSFGVRNHRIAKWSLVMVWLVIVVCLGQRAGFISSCPMSADNRSSEASIINEKTASSKWGSTANTSDSNIDGATDKQCDMTDHLLQVHQHSFEHALIFISLLIVVLAWLSTMQYRILVLTEPIPPTRRLHLTLCVFRE</sequence>
<evidence type="ECO:0000313" key="3">
    <source>
        <dbReference type="Proteomes" id="UP000241803"/>
    </source>
</evidence>
<keyword evidence="1" id="KW-0472">Membrane</keyword>
<keyword evidence="1" id="KW-0812">Transmembrane</keyword>
<keyword evidence="1" id="KW-1133">Transmembrane helix</keyword>
<proteinExistence type="predicted"/>
<evidence type="ECO:0000256" key="1">
    <source>
        <dbReference type="SAM" id="Phobius"/>
    </source>
</evidence>
<dbReference type="AlphaFoldDB" id="A0A2T3L7C9"/>
<accession>A0A2T3L7C9</accession>
<evidence type="ECO:0000313" key="2">
    <source>
        <dbReference type="EMBL" id="PSV46279.1"/>
    </source>
</evidence>
<gene>
    <name evidence="2" type="ORF">C9J47_15640</name>
</gene>
<evidence type="ECO:0008006" key="4">
    <source>
        <dbReference type="Google" id="ProtNLM"/>
    </source>
</evidence>